<dbReference type="AlphaFoldDB" id="S9WZ45"/>
<dbReference type="EC" id="3.1.3.89" evidence="8"/>
<dbReference type="PANTHER" id="PTHR11845:SF13">
    <property type="entry name" value="5'-DEOXYNUCLEOTIDASE HDDC2"/>
    <property type="match status" value="1"/>
</dbReference>
<comment type="catalytic activity">
    <reaction evidence="1">
        <text>a 2'-deoxyribonucleoside 5'-phosphate + H2O = a 2'-deoxyribonucleoside + phosphate</text>
        <dbReference type="Rhea" id="RHEA:36167"/>
        <dbReference type="ChEBI" id="CHEBI:15377"/>
        <dbReference type="ChEBI" id="CHEBI:18274"/>
        <dbReference type="ChEBI" id="CHEBI:43474"/>
        <dbReference type="ChEBI" id="CHEBI:65317"/>
        <dbReference type="EC" id="3.1.3.89"/>
    </reaction>
</comment>
<dbReference type="Proteomes" id="UP000015464">
    <property type="component" value="Unassembled WGS sequence"/>
</dbReference>
<comment type="cofactor">
    <cofactor evidence="4">
        <name>Mg(2+)</name>
        <dbReference type="ChEBI" id="CHEBI:18420"/>
    </cofactor>
</comment>
<dbReference type="RefSeq" id="XP_013025310.1">
    <property type="nucleotide sequence ID" value="XM_013169856.1"/>
</dbReference>
<dbReference type="Pfam" id="PF13023">
    <property type="entry name" value="HD_3"/>
    <property type="match status" value="1"/>
</dbReference>
<gene>
    <name evidence="14" type="ORF">SPOG_03441</name>
</gene>
<dbReference type="eggNOG" id="KOG3197">
    <property type="taxonomic scope" value="Eukaryota"/>
</dbReference>
<proteinExistence type="inferred from homology"/>
<name>S9WZ45_SCHCR</name>
<comment type="cofactor">
    <cofactor evidence="3">
        <name>Co(2+)</name>
        <dbReference type="ChEBI" id="CHEBI:48828"/>
    </cofactor>
</comment>
<evidence type="ECO:0000256" key="4">
    <source>
        <dbReference type="ARBA" id="ARBA00001946"/>
    </source>
</evidence>
<comment type="function">
    <text evidence="5">Catalyzes the dephosphorylation of the nucleoside 5'-monophosphates deoxyadenosine monophosphate (dAMP), deoxycytidine monophosphate (dCMP), deoxyguanosine monophosphate (dGMP) and deoxythymidine monophosphate (dTMP).</text>
</comment>
<dbReference type="GO" id="GO:0009159">
    <property type="term" value="P:deoxyribonucleoside monophosphate catabolic process"/>
    <property type="evidence" value="ECO:0007669"/>
    <property type="project" value="UniProtKB-ARBA"/>
</dbReference>
<dbReference type="InterPro" id="IPR006674">
    <property type="entry name" value="HD_domain"/>
</dbReference>
<protein>
    <recommendedName>
        <fullName evidence="8">5'-deoxynucleotidase</fullName>
        <ecNumber evidence="8">3.1.3.89</ecNumber>
    </recommendedName>
</protein>
<sequence>MNMSVSQSIVPFLETISKLKTTPRTGWLYHGIEAPESIADHMYRMGVLTLLCNDPGINKDRCVKIAIVHDLAESIVGDITPHENVSKEEKHRLEMEAMNKITQEMLPLDLAMNAQEIRELFLEYEHASTSEAKFVKDIDKFEMLAQMFEYEKKYQGTKDLSQFSWASQLIKHSQVKGWLQDLMTEREAFWKTIQGKLEK</sequence>
<evidence type="ECO:0000256" key="11">
    <source>
        <dbReference type="ARBA" id="ARBA00022842"/>
    </source>
</evidence>
<evidence type="ECO:0000256" key="8">
    <source>
        <dbReference type="ARBA" id="ARBA00012964"/>
    </source>
</evidence>
<evidence type="ECO:0000313" key="14">
    <source>
        <dbReference type="EMBL" id="EPY49972.1"/>
    </source>
</evidence>
<keyword evidence="10" id="KW-0378">Hydrolase</keyword>
<keyword evidence="9" id="KW-0479">Metal-binding</keyword>
<accession>S9WZ45</accession>
<reference evidence="14 15" key="1">
    <citation type="journal article" date="2011" name="Science">
        <title>Comparative functional genomics of the fission yeasts.</title>
        <authorList>
            <person name="Rhind N."/>
            <person name="Chen Z."/>
            <person name="Yassour M."/>
            <person name="Thompson D.A."/>
            <person name="Haas B.J."/>
            <person name="Habib N."/>
            <person name="Wapinski I."/>
            <person name="Roy S."/>
            <person name="Lin M.F."/>
            <person name="Heiman D.I."/>
            <person name="Young S.K."/>
            <person name="Furuya K."/>
            <person name="Guo Y."/>
            <person name="Pidoux A."/>
            <person name="Chen H.M."/>
            <person name="Robbertse B."/>
            <person name="Goldberg J.M."/>
            <person name="Aoki K."/>
            <person name="Bayne E.H."/>
            <person name="Berlin A.M."/>
            <person name="Desjardins C.A."/>
            <person name="Dobbs E."/>
            <person name="Dukaj L."/>
            <person name="Fan L."/>
            <person name="FitzGerald M.G."/>
            <person name="French C."/>
            <person name="Gujja S."/>
            <person name="Hansen K."/>
            <person name="Keifenheim D."/>
            <person name="Levin J.Z."/>
            <person name="Mosher R.A."/>
            <person name="Mueller C.A."/>
            <person name="Pfiffner J."/>
            <person name="Priest M."/>
            <person name="Russ C."/>
            <person name="Smialowska A."/>
            <person name="Swoboda P."/>
            <person name="Sykes S.M."/>
            <person name="Vaughn M."/>
            <person name="Vengrova S."/>
            <person name="Yoder R."/>
            <person name="Zeng Q."/>
            <person name="Allshire R."/>
            <person name="Baulcombe D."/>
            <person name="Birren B.W."/>
            <person name="Brown W."/>
            <person name="Ekwall K."/>
            <person name="Kellis M."/>
            <person name="Leatherwood J."/>
            <person name="Levin H."/>
            <person name="Margalit H."/>
            <person name="Martienssen R."/>
            <person name="Nieduszynski C.A."/>
            <person name="Spatafora J.W."/>
            <person name="Friedman N."/>
            <person name="Dalgaard J.Z."/>
            <person name="Baumann P."/>
            <person name="Niki H."/>
            <person name="Regev A."/>
            <person name="Nusbaum C."/>
        </authorList>
    </citation>
    <scope>NUCLEOTIDE SEQUENCE [LARGE SCALE GENOMIC DNA]</scope>
    <source>
        <strain evidence="15">OY26 / ATCC MYA-4695 / CBS 11777 / NBRC 106824 / NRRL Y48691</strain>
    </source>
</reference>
<comment type="cofactor">
    <cofactor evidence="2">
        <name>Mn(2+)</name>
        <dbReference type="ChEBI" id="CHEBI:29035"/>
    </cofactor>
</comment>
<dbReference type="Gene3D" id="1.10.3210.10">
    <property type="entry name" value="Hypothetical protein af1432"/>
    <property type="match status" value="1"/>
</dbReference>
<feature type="domain" description="HD" evidence="13">
    <location>
        <begin position="38"/>
        <end position="144"/>
    </location>
</feature>
<dbReference type="GO" id="GO:0005737">
    <property type="term" value="C:cytoplasm"/>
    <property type="evidence" value="ECO:0007669"/>
    <property type="project" value="TreeGrafter"/>
</dbReference>
<evidence type="ECO:0000256" key="1">
    <source>
        <dbReference type="ARBA" id="ARBA00001638"/>
    </source>
</evidence>
<evidence type="ECO:0000313" key="15">
    <source>
        <dbReference type="Proteomes" id="UP000015464"/>
    </source>
</evidence>
<evidence type="ECO:0000256" key="2">
    <source>
        <dbReference type="ARBA" id="ARBA00001936"/>
    </source>
</evidence>
<dbReference type="PROSITE" id="PS51831">
    <property type="entry name" value="HD"/>
    <property type="match status" value="1"/>
</dbReference>
<dbReference type="HOGENOM" id="CLU_039453_2_1_1"/>
<evidence type="ECO:0000256" key="9">
    <source>
        <dbReference type="ARBA" id="ARBA00022723"/>
    </source>
</evidence>
<dbReference type="GeneID" id="25037758"/>
<dbReference type="EMBL" id="KE546994">
    <property type="protein sequence ID" value="EPY49972.1"/>
    <property type="molecule type" value="Genomic_DNA"/>
</dbReference>
<dbReference type="STRING" id="653667.S9WZ45"/>
<dbReference type="OMA" id="PFFHMLE"/>
<evidence type="ECO:0000256" key="6">
    <source>
        <dbReference type="ARBA" id="ARBA00009999"/>
    </source>
</evidence>
<keyword evidence="12" id="KW-0170">Cobalt</keyword>
<dbReference type="SUPFAM" id="SSF109604">
    <property type="entry name" value="HD-domain/PDEase-like"/>
    <property type="match status" value="1"/>
</dbReference>
<organism evidence="14 15">
    <name type="scientific">Schizosaccharomyces cryophilus (strain OY26 / ATCC MYA-4695 / CBS 11777 / NBRC 106824 / NRRL Y48691)</name>
    <name type="common">Fission yeast</name>
    <dbReference type="NCBI Taxonomy" id="653667"/>
    <lineage>
        <taxon>Eukaryota</taxon>
        <taxon>Fungi</taxon>
        <taxon>Dikarya</taxon>
        <taxon>Ascomycota</taxon>
        <taxon>Taphrinomycotina</taxon>
        <taxon>Schizosaccharomycetes</taxon>
        <taxon>Schizosaccharomycetales</taxon>
        <taxon>Schizosaccharomycetaceae</taxon>
        <taxon>Schizosaccharomyces</taxon>
    </lineage>
</organism>
<dbReference type="OrthoDB" id="10254258at2759"/>
<comment type="subunit">
    <text evidence="7">Homodimer.</text>
</comment>
<keyword evidence="11" id="KW-0460">Magnesium</keyword>
<evidence type="ECO:0000256" key="7">
    <source>
        <dbReference type="ARBA" id="ARBA00011738"/>
    </source>
</evidence>
<evidence type="ECO:0000256" key="12">
    <source>
        <dbReference type="ARBA" id="ARBA00023285"/>
    </source>
</evidence>
<comment type="similarity">
    <text evidence="6">Belongs to the HDDC2 family.</text>
</comment>
<evidence type="ECO:0000256" key="10">
    <source>
        <dbReference type="ARBA" id="ARBA00022801"/>
    </source>
</evidence>
<evidence type="ECO:0000259" key="13">
    <source>
        <dbReference type="PROSITE" id="PS51831"/>
    </source>
</evidence>
<dbReference type="FunFam" id="1.10.3210.10:FF:000011">
    <property type="entry name" value="HD domain-containing protein 2"/>
    <property type="match status" value="1"/>
</dbReference>
<evidence type="ECO:0000256" key="3">
    <source>
        <dbReference type="ARBA" id="ARBA00001941"/>
    </source>
</evidence>
<dbReference type="PANTHER" id="PTHR11845">
    <property type="entry name" value="5'-DEOXYNUCLEOTIDASE HDDC2"/>
    <property type="match status" value="1"/>
</dbReference>
<evidence type="ECO:0000256" key="5">
    <source>
        <dbReference type="ARBA" id="ARBA00004074"/>
    </source>
</evidence>
<keyword evidence="15" id="KW-1185">Reference proteome</keyword>
<dbReference type="InterPro" id="IPR003607">
    <property type="entry name" value="HD/PDEase_dom"/>
</dbReference>
<dbReference type="GO" id="GO:0002953">
    <property type="term" value="F:5'-deoxynucleotidase activity"/>
    <property type="evidence" value="ECO:0007669"/>
    <property type="project" value="UniProtKB-EC"/>
</dbReference>
<dbReference type="SMART" id="SM00471">
    <property type="entry name" value="HDc"/>
    <property type="match status" value="1"/>
</dbReference>
<dbReference type="InterPro" id="IPR039356">
    <property type="entry name" value="YfbR/HDDC2"/>
</dbReference>
<dbReference type="GO" id="GO:0046872">
    <property type="term" value="F:metal ion binding"/>
    <property type="evidence" value="ECO:0007669"/>
    <property type="project" value="UniProtKB-KW"/>
</dbReference>